<organism evidence="11 12">
    <name type="scientific">Fusibacter tunisiensis</name>
    <dbReference type="NCBI Taxonomy" id="1008308"/>
    <lineage>
        <taxon>Bacteria</taxon>
        <taxon>Bacillati</taxon>
        <taxon>Bacillota</taxon>
        <taxon>Clostridia</taxon>
        <taxon>Eubacteriales</taxon>
        <taxon>Eubacteriales Family XII. Incertae Sedis</taxon>
        <taxon>Fusibacter</taxon>
    </lineage>
</organism>
<dbReference type="SFLD" id="SFLDF00288">
    <property type="entry name" value="HemN-like__clustered_with_nucl"/>
    <property type="match status" value="1"/>
</dbReference>
<gene>
    <name evidence="11" type="ORF">JOC49_000231</name>
</gene>
<dbReference type="GO" id="GO:0051989">
    <property type="term" value="F:coproporphyrinogen dehydrogenase activity"/>
    <property type="evidence" value="ECO:0007669"/>
    <property type="project" value="UniProtKB-EC"/>
</dbReference>
<keyword evidence="11" id="KW-0560">Oxidoreductase</keyword>
<evidence type="ECO:0000313" key="11">
    <source>
        <dbReference type="EMBL" id="MBM7560722.1"/>
    </source>
</evidence>
<evidence type="ECO:0000259" key="10">
    <source>
        <dbReference type="PROSITE" id="PS51918"/>
    </source>
</evidence>
<comment type="similarity">
    <text evidence="1">Belongs to the anaerobic coproporphyrinogen-III oxidase family. HemW subfamily.</text>
</comment>
<keyword evidence="9" id="KW-0963">Cytoplasm</keyword>
<evidence type="ECO:0000256" key="9">
    <source>
        <dbReference type="RuleBase" id="RU364116"/>
    </source>
</evidence>
<dbReference type="Gene3D" id="3.20.20.70">
    <property type="entry name" value="Aldolase class I"/>
    <property type="match status" value="1"/>
</dbReference>
<sequence>MEKIGLYIHVPFCNSKCTYCDFTSFVPKASERNQIIDQYFDALHTEFNQYIQNGYKFSVESIYFGGGTPSSVPASHIETMLTLIKSKCTLTDDCEITLEVNPGTINRESAIQYKNSGINRISMGLQTTSNSLLKTIGRTHDFETFQATYKLLRDIGVDNISLDLMFGLPGQSMASLRESMQEIIRLNPEHASIYSLKVESGTPMAKMLEKGLIKLPDEDMEREMYHTIIDVMESYGFYQYEISNFSKPGMASKHNLIYWHNQPYLGLGLSAHSKLNSVRFANTNDFETYLSIIGHKNRSIRVEETKIDTLEDLFETIILGLRLNEGLDIEKLNQAYQIDFEQKYHSVLEKLKFYELIETEGQVVKLTRKGMDLSNQVFGAFMNE</sequence>
<evidence type="ECO:0000256" key="6">
    <source>
        <dbReference type="ARBA" id="ARBA00023004"/>
    </source>
</evidence>
<dbReference type="SFLD" id="SFLDF00562">
    <property type="entry name" value="HemN-like__clustered_with_heat"/>
    <property type="match status" value="1"/>
</dbReference>
<dbReference type="InterPro" id="IPR006638">
    <property type="entry name" value="Elp3/MiaA/NifB-like_rSAM"/>
</dbReference>
<protein>
    <recommendedName>
        <fullName evidence="2 9">Heme chaperone HemW</fullName>
    </recommendedName>
</protein>
<evidence type="ECO:0000256" key="2">
    <source>
        <dbReference type="ARBA" id="ARBA00017228"/>
    </source>
</evidence>
<keyword evidence="12" id="KW-1185">Reference proteome</keyword>
<comment type="caution">
    <text evidence="11">The sequence shown here is derived from an EMBL/GenBank/DDBJ whole genome shotgun (WGS) entry which is preliminary data.</text>
</comment>
<dbReference type="SFLD" id="SFLDG01082">
    <property type="entry name" value="B12-binding_domain_containing"/>
    <property type="match status" value="1"/>
</dbReference>
<feature type="domain" description="Radical SAM core" evidence="10">
    <location>
        <begin position="1"/>
        <end position="238"/>
    </location>
</feature>
<dbReference type="PROSITE" id="PS51918">
    <property type="entry name" value="RADICAL_SAM"/>
    <property type="match status" value="1"/>
</dbReference>
<proteinExistence type="inferred from homology"/>
<reference evidence="11 12" key="1">
    <citation type="submission" date="2021-01" db="EMBL/GenBank/DDBJ databases">
        <title>Genomic Encyclopedia of Type Strains, Phase IV (KMG-IV): sequencing the most valuable type-strain genomes for metagenomic binning, comparative biology and taxonomic classification.</title>
        <authorList>
            <person name="Goeker M."/>
        </authorList>
    </citation>
    <scope>NUCLEOTIDE SEQUENCE [LARGE SCALE GENOMIC DNA]</scope>
    <source>
        <strain evidence="11 12">DSM 24436</strain>
    </source>
</reference>
<name>A0ABS2MMU6_9FIRM</name>
<keyword evidence="5 9" id="KW-0479">Metal-binding</keyword>
<comment type="function">
    <text evidence="9">Probably acts as a heme chaperone, transferring heme to an unknown acceptor. Binds one molecule of heme per monomer, possibly covalently. Binds 1 [4Fe-4S] cluster. The cluster is coordinated with 3 cysteines and an exchangeable S-adenosyl-L-methionine.</text>
</comment>
<evidence type="ECO:0000256" key="3">
    <source>
        <dbReference type="ARBA" id="ARBA00022617"/>
    </source>
</evidence>
<dbReference type="Pfam" id="PF06969">
    <property type="entry name" value="HemN_C"/>
    <property type="match status" value="1"/>
</dbReference>
<dbReference type="InterPro" id="IPR004559">
    <property type="entry name" value="HemW-like"/>
</dbReference>
<dbReference type="PANTHER" id="PTHR13932:SF5">
    <property type="entry name" value="RADICAL S-ADENOSYL METHIONINE DOMAIN-CONTAINING PROTEIN 1, MITOCHONDRIAL"/>
    <property type="match status" value="1"/>
</dbReference>
<keyword evidence="3 9" id="KW-0349">Heme</keyword>
<dbReference type="CDD" id="cd01335">
    <property type="entry name" value="Radical_SAM"/>
    <property type="match status" value="1"/>
</dbReference>
<dbReference type="NCBIfam" id="TIGR00539">
    <property type="entry name" value="hemN_rel"/>
    <property type="match status" value="1"/>
</dbReference>
<dbReference type="InterPro" id="IPR034505">
    <property type="entry name" value="Coproporphyrinogen-III_oxidase"/>
</dbReference>
<dbReference type="SMART" id="SM00729">
    <property type="entry name" value="Elp3"/>
    <property type="match status" value="1"/>
</dbReference>
<dbReference type="Proteomes" id="UP000767854">
    <property type="component" value="Unassembled WGS sequence"/>
</dbReference>
<evidence type="ECO:0000256" key="4">
    <source>
        <dbReference type="ARBA" id="ARBA00022691"/>
    </source>
</evidence>
<dbReference type="RefSeq" id="WP_204661337.1">
    <property type="nucleotide sequence ID" value="NZ_JAFBDT010000001.1"/>
</dbReference>
<dbReference type="InterPro" id="IPR010723">
    <property type="entry name" value="HemN_C"/>
</dbReference>
<dbReference type="SUPFAM" id="SSF102114">
    <property type="entry name" value="Radical SAM enzymes"/>
    <property type="match status" value="1"/>
</dbReference>
<comment type="subcellular location">
    <subcellularLocation>
        <location evidence="9">Cytoplasm</location>
    </subcellularLocation>
</comment>
<dbReference type="InterPro" id="IPR007197">
    <property type="entry name" value="rSAM"/>
</dbReference>
<dbReference type="InterPro" id="IPR058240">
    <property type="entry name" value="rSAM_sf"/>
</dbReference>
<keyword evidence="9" id="KW-0004">4Fe-4S</keyword>
<keyword evidence="4 9" id="KW-0949">S-adenosyl-L-methionine</keyword>
<dbReference type="SFLD" id="SFLDG01065">
    <property type="entry name" value="anaerobic_coproporphyrinogen-I"/>
    <property type="match status" value="1"/>
</dbReference>
<keyword evidence="6 9" id="KW-0408">Iron</keyword>
<evidence type="ECO:0000313" key="12">
    <source>
        <dbReference type="Proteomes" id="UP000767854"/>
    </source>
</evidence>
<dbReference type="EMBL" id="JAFBDT010000001">
    <property type="protein sequence ID" value="MBM7560722.1"/>
    <property type="molecule type" value="Genomic_DNA"/>
</dbReference>
<evidence type="ECO:0000256" key="8">
    <source>
        <dbReference type="ARBA" id="ARBA00023186"/>
    </source>
</evidence>
<dbReference type="Pfam" id="PF04055">
    <property type="entry name" value="Radical_SAM"/>
    <property type="match status" value="1"/>
</dbReference>
<evidence type="ECO:0000256" key="5">
    <source>
        <dbReference type="ARBA" id="ARBA00022723"/>
    </source>
</evidence>
<evidence type="ECO:0000256" key="7">
    <source>
        <dbReference type="ARBA" id="ARBA00023014"/>
    </source>
</evidence>
<dbReference type="PANTHER" id="PTHR13932">
    <property type="entry name" value="COPROPORPHYRINIGEN III OXIDASE"/>
    <property type="match status" value="1"/>
</dbReference>
<dbReference type="InterPro" id="IPR013785">
    <property type="entry name" value="Aldolase_TIM"/>
</dbReference>
<keyword evidence="8 9" id="KW-0143">Chaperone</keyword>
<accession>A0ABS2MMU6</accession>
<dbReference type="SFLD" id="SFLDS00029">
    <property type="entry name" value="Radical_SAM"/>
    <property type="match status" value="1"/>
</dbReference>
<evidence type="ECO:0000256" key="1">
    <source>
        <dbReference type="ARBA" id="ARBA00006100"/>
    </source>
</evidence>
<keyword evidence="7 9" id="KW-0411">Iron-sulfur</keyword>